<dbReference type="CDD" id="cd00719">
    <property type="entry name" value="GIY-YIG_SF"/>
    <property type="match status" value="1"/>
</dbReference>
<dbReference type="InterPro" id="IPR001878">
    <property type="entry name" value="Znf_CCHC"/>
</dbReference>
<dbReference type="Pfam" id="PF14787">
    <property type="entry name" value="zf-CCHC_5"/>
    <property type="match status" value="1"/>
</dbReference>
<keyword evidence="5" id="KW-1185">Reference proteome</keyword>
<sequence>MSKIYVLACKEKKYYVGKSSNVERRFEEHINGDFGSEWTRQYEPLRIMQVKDMTTNYDEASTTLDYMKKYGIDNVRGAQWSNMILTNEQRNTIQTMMNPDACFECRKNGHFAYECPSRFSQKLQCFRCGQVGHFANECYRTVYKPPCKRCRRDTHSTRDCYASFDINGNQLECARCGRDSHVADDCFAKTDIDGGLL</sequence>
<dbReference type="Pfam" id="PF00098">
    <property type="entry name" value="zf-CCHC"/>
    <property type="match status" value="2"/>
</dbReference>
<evidence type="ECO:0000313" key="5">
    <source>
        <dbReference type="Proteomes" id="UP000663828"/>
    </source>
</evidence>
<feature type="domain" description="CCHC-type" evidence="2">
    <location>
        <begin position="173"/>
        <end position="186"/>
    </location>
</feature>
<feature type="domain" description="CCHC-type" evidence="2">
    <location>
        <begin position="102"/>
        <end position="117"/>
    </location>
</feature>
<dbReference type="Gene3D" id="3.40.1440.10">
    <property type="entry name" value="GIY-YIG endonuclease"/>
    <property type="match status" value="1"/>
</dbReference>
<dbReference type="SMART" id="SM00343">
    <property type="entry name" value="ZnF_C2HC"/>
    <property type="match status" value="4"/>
</dbReference>
<organism evidence="4 5">
    <name type="scientific">Adineta ricciae</name>
    <name type="common">Rotifer</name>
    <dbReference type="NCBI Taxonomy" id="249248"/>
    <lineage>
        <taxon>Eukaryota</taxon>
        <taxon>Metazoa</taxon>
        <taxon>Spiralia</taxon>
        <taxon>Gnathifera</taxon>
        <taxon>Rotifera</taxon>
        <taxon>Eurotatoria</taxon>
        <taxon>Bdelloidea</taxon>
        <taxon>Adinetida</taxon>
        <taxon>Adinetidae</taxon>
        <taxon>Adineta</taxon>
    </lineage>
</organism>
<dbReference type="GO" id="GO:0008270">
    <property type="term" value="F:zinc ion binding"/>
    <property type="evidence" value="ECO:0007669"/>
    <property type="project" value="UniProtKB-KW"/>
</dbReference>
<name>A0A816C508_ADIRI</name>
<dbReference type="PROSITE" id="PS50158">
    <property type="entry name" value="ZF_CCHC"/>
    <property type="match status" value="3"/>
</dbReference>
<dbReference type="AlphaFoldDB" id="A0A816C508"/>
<evidence type="ECO:0000256" key="1">
    <source>
        <dbReference type="PROSITE-ProRule" id="PRU00047"/>
    </source>
</evidence>
<dbReference type="PROSITE" id="PS50164">
    <property type="entry name" value="GIY_YIG"/>
    <property type="match status" value="1"/>
</dbReference>
<dbReference type="Proteomes" id="UP000663828">
    <property type="component" value="Unassembled WGS sequence"/>
</dbReference>
<gene>
    <name evidence="4" type="ORF">XAT740_LOCUS49887</name>
</gene>
<dbReference type="SUPFAM" id="SSF57756">
    <property type="entry name" value="Retrovirus zinc finger-like domains"/>
    <property type="match status" value="2"/>
</dbReference>
<evidence type="ECO:0000259" key="2">
    <source>
        <dbReference type="PROSITE" id="PS50158"/>
    </source>
</evidence>
<dbReference type="InterPro" id="IPR000305">
    <property type="entry name" value="GIY-YIG_endonuc"/>
</dbReference>
<proteinExistence type="predicted"/>
<keyword evidence="1" id="KW-0479">Metal-binding</keyword>
<accession>A0A816C508</accession>
<feature type="domain" description="CCHC-type" evidence="2">
    <location>
        <begin position="125"/>
        <end position="138"/>
    </location>
</feature>
<evidence type="ECO:0000259" key="3">
    <source>
        <dbReference type="PROSITE" id="PS50164"/>
    </source>
</evidence>
<dbReference type="SUPFAM" id="SSF82771">
    <property type="entry name" value="GIY-YIG endonuclease"/>
    <property type="match status" value="1"/>
</dbReference>
<keyword evidence="1" id="KW-0862">Zinc</keyword>
<keyword evidence="1" id="KW-0863">Zinc-finger</keyword>
<comment type="caution">
    <text evidence="4">The sequence shown here is derived from an EMBL/GenBank/DDBJ whole genome shotgun (WGS) entry which is preliminary data.</text>
</comment>
<dbReference type="EMBL" id="CAJNOR010007502">
    <property type="protein sequence ID" value="CAF1618383.1"/>
    <property type="molecule type" value="Genomic_DNA"/>
</dbReference>
<dbReference type="InterPro" id="IPR036875">
    <property type="entry name" value="Znf_CCHC_sf"/>
</dbReference>
<dbReference type="PANTHER" id="PTHR23002">
    <property type="entry name" value="ZINC FINGER CCHC DOMAIN CONTAINING PROTEIN"/>
    <property type="match status" value="1"/>
</dbReference>
<dbReference type="Pfam" id="PF01541">
    <property type="entry name" value="GIY-YIG"/>
    <property type="match status" value="1"/>
</dbReference>
<feature type="domain" description="GIY-YIG" evidence="3">
    <location>
        <begin position="1"/>
        <end position="79"/>
    </location>
</feature>
<dbReference type="Gene3D" id="4.10.60.10">
    <property type="entry name" value="Zinc finger, CCHC-type"/>
    <property type="match status" value="2"/>
</dbReference>
<dbReference type="InterPro" id="IPR035901">
    <property type="entry name" value="GIY-YIG_endonuc_sf"/>
</dbReference>
<protein>
    <submittedName>
        <fullName evidence="4">Uncharacterized protein</fullName>
    </submittedName>
</protein>
<dbReference type="GO" id="GO:0003676">
    <property type="term" value="F:nucleic acid binding"/>
    <property type="evidence" value="ECO:0007669"/>
    <property type="project" value="InterPro"/>
</dbReference>
<evidence type="ECO:0000313" key="4">
    <source>
        <dbReference type="EMBL" id="CAF1618383.1"/>
    </source>
</evidence>
<dbReference type="InterPro" id="IPR051714">
    <property type="entry name" value="Znf_CCHC_NABP"/>
</dbReference>
<reference evidence="4" key="1">
    <citation type="submission" date="2021-02" db="EMBL/GenBank/DDBJ databases">
        <authorList>
            <person name="Nowell W R."/>
        </authorList>
    </citation>
    <scope>NUCLEOTIDE SEQUENCE</scope>
</reference>